<gene>
    <name evidence="2" type="ORF">ACFQZ8_11145</name>
</gene>
<keyword evidence="3" id="KW-1185">Reference proteome</keyword>
<accession>A0ABW3A0K3</accession>
<evidence type="ECO:0000313" key="2">
    <source>
        <dbReference type="EMBL" id="MFD0784465.1"/>
    </source>
</evidence>
<protein>
    <submittedName>
        <fullName evidence="2">Uncharacterized protein</fullName>
    </submittedName>
</protein>
<comment type="caution">
    <text evidence="2">The sequence shown here is derived from an EMBL/GenBank/DDBJ whole genome shotgun (WGS) entry which is preliminary data.</text>
</comment>
<evidence type="ECO:0000313" key="3">
    <source>
        <dbReference type="Proteomes" id="UP001597053"/>
    </source>
</evidence>
<evidence type="ECO:0000256" key="1">
    <source>
        <dbReference type="SAM" id="MobiDB-lite"/>
    </source>
</evidence>
<organism evidence="2 3">
    <name type="scientific">Micromonospora azadirachtae</name>
    <dbReference type="NCBI Taxonomy" id="1970735"/>
    <lineage>
        <taxon>Bacteria</taxon>
        <taxon>Bacillati</taxon>
        <taxon>Actinomycetota</taxon>
        <taxon>Actinomycetes</taxon>
        <taxon>Micromonosporales</taxon>
        <taxon>Micromonosporaceae</taxon>
        <taxon>Micromonospora</taxon>
    </lineage>
</organism>
<feature type="non-terminal residue" evidence="2">
    <location>
        <position position="132"/>
    </location>
</feature>
<dbReference type="EMBL" id="JBHTHM010000426">
    <property type="protein sequence ID" value="MFD0784465.1"/>
    <property type="molecule type" value="Genomic_DNA"/>
</dbReference>
<dbReference type="Proteomes" id="UP001597053">
    <property type="component" value="Unassembled WGS sequence"/>
</dbReference>
<sequence length="132" mass="14011">MARPGDAEWSVLQLDADPVPGDPESFEEITRAYQELARSTQEAHDLLASGSQIDVGQGKAMEAFRDLIGKLPGRLDTMANSYASAADAYLRYLPSLEEAQKMSLQALEQARQASGDQGAAQAAVSAAQAAIT</sequence>
<name>A0ABW3A0K3_9ACTN</name>
<feature type="region of interest" description="Disordered" evidence="1">
    <location>
        <begin position="1"/>
        <end position="23"/>
    </location>
</feature>
<reference evidence="3" key="1">
    <citation type="journal article" date="2019" name="Int. J. Syst. Evol. Microbiol.">
        <title>The Global Catalogue of Microorganisms (GCM) 10K type strain sequencing project: providing services to taxonomists for standard genome sequencing and annotation.</title>
        <authorList>
            <consortium name="The Broad Institute Genomics Platform"/>
            <consortium name="The Broad Institute Genome Sequencing Center for Infectious Disease"/>
            <person name="Wu L."/>
            <person name="Ma J."/>
        </authorList>
    </citation>
    <scope>NUCLEOTIDE SEQUENCE [LARGE SCALE GENOMIC DNA]</scope>
    <source>
        <strain evidence="3">JCM 32148</strain>
    </source>
</reference>
<proteinExistence type="predicted"/>